<dbReference type="AlphaFoldDB" id="A0A1S3DTR0"/>
<organism evidence="4 5">
    <name type="scientific">Diaphorina citri</name>
    <name type="common">Asian citrus psyllid</name>
    <dbReference type="NCBI Taxonomy" id="121845"/>
    <lineage>
        <taxon>Eukaryota</taxon>
        <taxon>Metazoa</taxon>
        <taxon>Ecdysozoa</taxon>
        <taxon>Arthropoda</taxon>
        <taxon>Hexapoda</taxon>
        <taxon>Insecta</taxon>
        <taxon>Pterygota</taxon>
        <taxon>Neoptera</taxon>
        <taxon>Paraneoptera</taxon>
        <taxon>Hemiptera</taxon>
        <taxon>Sternorrhyncha</taxon>
        <taxon>Psylloidea</taxon>
        <taxon>Psyllidae</taxon>
        <taxon>Diaphorininae</taxon>
        <taxon>Diaphorina</taxon>
    </lineage>
</organism>
<dbReference type="Pfam" id="PF00125">
    <property type="entry name" value="Histone"/>
    <property type="match status" value="1"/>
</dbReference>
<evidence type="ECO:0000259" key="3">
    <source>
        <dbReference type="Pfam" id="PF00125"/>
    </source>
</evidence>
<protein>
    <submittedName>
        <fullName evidence="5">Histone H2B-like</fullName>
    </submittedName>
</protein>
<dbReference type="Gene3D" id="1.10.20.10">
    <property type="entry name" value="Histone, subunit A"/>
    <property type="match status" value="1"/>
</dbReference>
<dbReference type="PRINTS" id="PR00621">
    <property type="entry name" value="HISTONEH2B"/>
</dbReference>
<dbReference type="GO" id="GO:0030527">
    <property type="term" value="F:structural constituent of chromatin"/>
    <property type="evidence" value="ECO:0007669"/>
    <property type="project" value="InterPro"/>
</dbReference>
<dbReference type="PANTHER" id="PTHR23428">
    <property type="entry name" value="HISTONE H2B"/>
    <property type="match status" value="1"/>
</dbReference>
<dbReference type="GO" id="GO:0000786">
    <property type="term" value="C:nucleosome"/>
    <property type="evidence" value="ECO:0007669"/>
    <property type="project" value="InterPro"/>
</dbReference>
<gene>
    <name evidence="5" type="primary">LOC103524173</name>
</gene>
<keyword evidence="4" id="KW-1185">Reference proteome</keyword>
<dbReference type="SMART" id="SM00427">
    <property type="entry name" value="H2B"/>
    <property type="match status" value="1"/>
</dbReference>
<dbReference type="SUPFAM" id="SSF47113">
    <property type="entry name" value="Histone-fold"/>
    <property type="match status" value="1"/>
</dbReference>
<reference evidence="5" key="1">
    <citation type="submission" date="2025-08" db="UniProtKB">
        <authorList>
            <consortium name="RefSeq"/>
        </authorList>
    </citation>
    <scope>IDENTIFICATION</scope>
</reference>
<dbReference type="GeneID" id="103524173"/>
<feature type="non-terminal residue" evidence="5">
    <location>
        <position position="73"/>
    </location>
</feature>
<name>A0A1S3DTR0_DIACI</name>
<evidence type="ECO:0000313" key="5">
    <source>
        <dbReference type="RefSeq" id="XP_008487400.1"/>
    </source>
</evidence>
<feature type="domain" description="Core Histone H2A/H2B/H3" evidence="3">
    <location>
        <begin position="19"/>
        <end position="73"/>
    </location>
</feature>
<dbReference type="GO" id="GO:0046982">
    <property type="term" value="F:protein heterodimerization activity"/>
    <property type="evidence" value="ECO:0007669"/>
    <property type="project" value="InterPro"/>
</dbReference>
<dbReference type="GO" id="GO:0003677">
    <property type="term" value="F:DNA binding"/>
    <property type="evidence" value="ECO:0007669"/>
    <property type="project" value="InterPro"/>
</dbReference>
<sequence length="73" mass="8104">MAAGKSSGKAVKKAGKAQKNITKSDKKKKPRRKESYAIYIYKVLKQVHPDTGVSSKAMSIMNSFVNDIFERIA</sequence>
<dbReference type="STRING" id="121845.A0A1S3DTR0"/>
<evidence type="ECO:0000256" key="2">
    <source>
        <dbReference type="SAM" id="MobiDB-lite"/>
    </source>
</evidence>
<dbReference type="InterPro" id="IPR007125">
    <property type="entry name" value="H2A/H2B/H3"/>
</dbReference>
<evidence type="ECO:0000313" key="4">
    <source>
        <dbReference type="Proteomes" id="UP000079169"/>
    </source>
</evidence>
<evidence type="ECO:0000256" key="1">
    <source>
        <dbReference type="ARBA" id="ARBA00006846"/>
    </source>
</evidence>
<dbReference type="OMA" id="IAGEHAW"/>
<accession>A0A1S3DTR0</accession>
<comment type="similarity">
    <text evidence="1">Belongs to the histone H2B family.</text>
</comment>
<dbReference type="RefSeq" id="XP_008487400.1">
    <property type="nucleotide sequence ID" value="XM_008489178.3"/>
</dbReference>
<feature type="region of interest" description="Disordered" evidence="2">
    <location>
        <begin position="1"/>
        <end position="32"/>
    </location>
</feature>
<dbReference type="InterPro" id="IPR009072">
    <property type="entry name" value="Histone-fold"/>
</dbReference>
<dbReference type="Proteomes" id="UP000079169">
    <property type="component" value="Unplaced"/>
</dbReference>
<dbReference type="PaxDb" id="121845-A0A1S3DTR0"/>
<dbReference type="KEGG" id="dci:103524173"/>
<dbReference type="InterPro" id="IPR000558">
    <property type="entry name" value="Histone_H2B"/>
</dbReference>
<proteinExistence type="inferred from homology"/>